<protein>
    <recommendedName>
        <fullName evidence="5">RCR-type E3 ubiquitin transferase</fullName>
        <ecNumber evidence="5">2.3.2.33</ecNumber>
    </recommendedName>
</protein>
<dbReference type="GO" id="GO:0007411">
    <property type="term" value="P:axon guidance"/>
    <property type="evidence" value="ECO:0007669"/>
    <property type="project" value="TreeGrafter"/>
</dbReference>
<feature type="region of interest" description="Disordered" evidence="14">
    <location>
        <begin position="1461"/>
        <end position="1487"/>
    </location>
</feature>
<dbReference type="Gene3D" id="3.30.40.10">
    <property type="entry name" value="Zinc/RING finger domain, C3HC4 (zinc finger)"/>
    <property type="match status" value="1"/>
</dbReference>
<evidence type="ECO:0000256" key="3">
    <source>
        <dbReference type="ARBA" id="ARBA00004906"/>
    </source>
</evidence>
<dbReference type="Proteomes" id="UP000192247">
    <property type="component" value="Unassembled WGS sequence"/>
</dbReference>
<gene>
    <name evidence="17" type="ORF">BIW11_08302</name>
</gene>
<keyword evidence="12" id="KW-0966">Cell projection</keyword>
<dbReference type="GO" id="GO:0099174">
    <property type="term" value="P:regulation of presynapse organization"/>
    <property type="evidence" value="ECO:0007669"/>
    <property type="project" value="UniProtKB-ARBA"/>
</dbReference>
<dbReference type="GO" id="GO:0008582">
    <property type="term" value="P:regulation of synaptic assembly at neuromuscular junction"/>
    <property type="evidence" value="ECO:0007669"/>
    <property type="project" value="TreeGrafter"/>
</dbReference>
<keyword evidence="18" id="KW-1185">Reference proteome</keyword>
<dbReference type="CDD" id="cd16463">
    <property type="entry name" value="RING-H2_PHR"/>
    <property type="match status" value="1"/>
</dbReference>
<evidence type="ECO:0000256" key="7">
    <source>
        <dbReference type="ARBA" id="ARBA00022723"/>
    </source>
</evidence>
<dbReference type="SUPFAM" id="SSF49785">
    <property type="entry name" value="Galactose-binding domain-like"/>
    <property type="match status" value="1"/>
</dbReference>
<comment type="similarity">
    <text evidence="4">Belongs to the RING-Cys relay (RCR) family.</text>
</comment>
<feature type="region of interest" description="Disordered" evidence="14">
    <location>
        <begin position="1269"/>
        <end position="1318"/>
    </location>
</feature>
<feature type="region of interest" description="Disordered" evidence="14">
    <location>
        <begin position="1669"/>
        <end position="1697"/>
    </location>
</feature>
<dbReference type="InterPro" id="IPR001841">
    <property type="entry name" value="Znf_RING"/>
</dbReference>
<dbReference type="FunCoup" id="A0A1V9XQ71">
    <property type="interactions" value="1487"/>
</dbReference>
<evidence type="ECO:0000256" key="13">
    <source>
        <dbReference type="PROSITE-ProRule" id="PRU00175"/>
    </source>
</evidence>
<feature type="non-terminal residue" evidence="17">
    <location>
        <position position="1"/>
    </location>
</feature>
<organism evidence="17 18">
    <name type="scientific">Tropilaelaps mercedesae</name>
    <dbReference type="NCBI Taxonomy" id="418985"/>
    <lineage>
        <taxon>Eukaryota</taxon>
        <taxon>Metazoa</taxon>
        <taxon>Ecdysozoa</taxon>
        <taxon>Arthropoda</taxon>
        <taxon>Chelicerata</taxon>
        <taxon>Arachnida</taxon>
        <taxon>Acari</taxon>
        <taxon>Parasitiformes</taxon>
        <taxon>Mesostigmata</taxon>
        <taxon>Gamasina</taxon>
        <taxon>Dermanyssoidea</taxon>
        <taxon>Laelapidae</taxon>
        <taxon>Tropilaelaps</taxon>
    </lineage>
</organism>
<feature type="domain" description="RING-type" evidence="15">
    <location>
        <begin position="2788"/>
        <end position="2839"/>
    </location>
</feature>
<feature type="compositionally biased region" description="Low complexity" evidence="14">
    <location>
        <begin position="1175"/>
        <end position="1184"/>
    </location>
</feature>
<proteinExistence type="inferred from homology"/>
<dbReference type="InterPro" id="IPR004939">
    <property type="entry name" value="APC_su10/DOC_dom"/>
</dbReference>
<evidence type="ECO:0000256" key="12">
    <source>
        <dbReference type="ARBA" id="ARBA00023273"/>
    </source>
</evidence>
<name>A0A1V9XQ71_9ACAR</name>
<dbReference type="SMART" id="SM01337">
    <property type="entry name" value="APC10"/>
    <property type="match status" value="1"/>
</dbReference>
<evidence type="ECO:0000259" key="16">
    <source>
        <dbReference type="PROSITE" id="PS51284"/>
    </source>
</evidence>
<evidence type="ECO:0000256" key="11">
    <source>
        <dbReference type="ARBA" id="ARBA00022833"/>
    </source>
</evidence>
<dbReference type="PROSITE" id="PS51284">
    <property type="entry name" value="DOC"/>
    <property type="match status" value="1"/>
</dbReference>
<evidence type="ECO:0000313" key="17">
    <source>
        <dbReference type="EMBL" id="OQR75611.1"/>
    </source>
</evidence>
<accession>A0A1V9XQ71</accession>
<dbReference type="InParanoid" id="A0A1V9XQ71"/>
<keyword evidence="7" id="KW-0479">Metal-binding</keyword>
<dbReference type="GO" id="GO:0030424">
    <property type="term" value="C:axon"/>
    <property type="evidence" value="ECO:0007669"/>
    <property type="project" value="UniProtKB-SubCell"/>
</dbReference>
<dbReference type="CDD" id="cd19799">
    <property type="entry name" value="Bbox2_MYCBP2"/>
    <property type="match status" value="1"/>
</dbReference>
<feature type="compositionally biased region" description="Low complexity" evidence="14">
    <location>
        <begin position="18"/>
        <end position="28"/>
    </location>
</feature>
<feature type="region of interest" description="Disordered" evidence="14">
    <location>
        <begin position="1962"/>
        <end position="2002"/>
    </location>
</feature>
<comment type="catalytic activity">
    <reaction evidence="1">
        <text>[E2 ubiquitin-conjugating enzyme]-S-ubiquitinyl-L-cysteine + [acceptor protein]-L-threonine = [E2 ubiquitin-conjugating enzyme]-L-cysteine + [acceptor protein]-3-O-ubiquitinyl-L-threonine.</text>
        <dbReference type="EC" id="2.3.2.33"/>
    </reaction>
</comment>
<dbReference type="SUPFAM" id="SSF57850">
    <property type="entry name" value="RING/U-box"/>
    <property type="match status" value="1"/>
</dbReference>
<feature type="region of interest" description="Disordered" evidence="14">
    <location>
        <begin position="11"/>
        <end position="39"/>
    </location>
</feature>
<dbReference type="OrthoDB" id="6504512at2759"/>
<feature type="compositionally biased region" description="Basic and acidic residues" evidence="14">
    <location>
        <begin position="1983"/>
        <end position="2002"/>
    </location>
</feature>
<dbReference type="GO" id="GO:0061630">
    <property type="term" value="F:ubiquitin protein ligase activity"/>
    <property type="evidence" value="ECO:0007669"/>
    <property type="project" value="UniProtKB-EC"/>
</dbReference>
<evidence type="ECO:0000256" key="10">
    <source>
        <dbReference type="ARBA" id="ARBA00022786"/>
    </source>
</evidence>
<dbReference type="EMBL" id="MNPL01006096">
    <property type="protein sequence ID" value="OQR75611.1"/>
    <property type="molecule type" value="Genomic_DNA"/>
</dbReference>
<evidence type="ECO:0000259" key="15">
    <source>
        <dbReference type="PROSITE" id="PS50089"/>
    </source>
</evidence>
<dbReference type="PANTHER" id="PTHR45943:SF1">
    <property type="entry name" value="E3 UBIQUITIN-PROTEIN LIGASE MYCBP2"/>
    <property type="match status" value="1"/>
</dbReference>
<keyword evidence="11" id="KW-0862">Zinc</keyword>
<evidence type="ECO:0000256" key="2">
    <source>
        <dbReference type="ARBA" id="ARBA00004489"/>
    </source>
</evidence>
<dbReference type="GO" id="GO:0008270">
    <property type="term" value="F:zinc ion binding"/>
    <property type="evidence" value="ECO:0007669"/>
    <property type="project" value="UniProtKB-KW"/>
</dbReference>
<feature type="region of interest" description="Disordered" evidence="14">
    <location>
        <begin position="1108"/>
        <end position="1137"/>
    </location>
</feature>
<sequence length="3038" mass="328554">VVLYERTASMLGNTGAGSTPPTSPMSSTFNHQLPSARSDSSEVPALYGKLLNDAMSVRDDEDIRLSGSLTFADIVDRLIQISVNPLGILLADVESSDSSSDGITSRATTIAEDQTVAALPADLVHNACRLLAAIVSELSTRVVAERPSVLDATGGNGAAAFNPLVTPSRFQRVQQNRTWHTGNGSSDAICFTVDRTGISIAGAVIYGASSASHDWVYELDLQNFTAGGPMSTELPVERWTLLECVSGNFGPDDCTGEMFEIKFDRAVPIKKNVRYAIRLRNHGSKTNNGDFGVSQVKGPDGTTFTFTDCTLSYNGTNHSRGQIAQILYFNTPQAPSGSSNANGPVISEDVEPNLGREAANMTLTIGQTLVNIADAYLNKAVQVATLEDNERLKTLESTSLISLLLPAVFAQLVKIASSDTSAAVQVLNLVKTLLENVVKINKRLEMHREAACPPDEQYYAVVESDHPYKPATISRNRIQFPDDVHWMSLEFDPKCGTAQAEDYLHVYCAALRNGDDGVKRQEDKDSDPHWLVLKRFSGSENWPSSAIILPGNSLLFSLESASEYAKDDKSSSFGFRCQVVGHGSLTVVPNSFAHLEKELTYLAGECCSTLLCPEPIFVHGGIKFDPADVELFRIFPHILGRGLPLQRCPTIEEALTGNVPIEADCPEKAFLKEFISTNPGSTGAKLAMWLQPESFVDPPKCELLYNKEELQRGMTSSVTVIIKDQYSRLCTVPNLKVEIFAVQLGCVASAIVPATRGRGGHQSVGISPPFTDVPYEATIKDKFIYHSITLMKAYEKYSFEELRLMSPVKRQATESLMVSQVGDVFTAHWTPSSVGRYELKTLIDGYPIRGLAEGDQVIEVRELPQGATLSQPTPQVRNKIQTASSLSKIRKFNFKDSQGLRVRNAPSFQGKQIGMVPPGGYITFVDAVQNDDGLWLRLTPESAQQHCRRLSPAQAHEAWCVQYHNHLGKTLLVPAEEESNADDGKNHHHRQHHHHHVNGVVGGPGSVREQFVRRGPGTYQVVKSGSSGHNIRSRASLRSGPPIGMLVLGNYVTIVDDLVNVDGLWLRLSRDSMQHYCATADGEAWTLAQSAPVGVGGCTYLVLEGDGSDEAASETEETTTTTTTTRAEKNSASNSKACDFSATSQGFFTFASGATDHDACSSGSVSPFVFGSLSSTPSTSLHTLNNVSETSGRHDTPEAGVRAPHTTPQTPVMPPNHTPDDHSKTVLQRWLKNNEDHIAEARSKDQHFNPPAELQGVSVKELVKQIGESRANGNGATPPVTPPKTSPTPRRRASSPRAAKVFSEQPTSVGHRTPQPVSPQLAKCLQEDLSLVPPISQRTPSTSPSRSSASSVPSSSSSSITVATTVRGVPKRISPVEALAPSVAQAVRAVFAAVLWYDGLTSEAIRVTANMTVNSKPSHSVSLDANVSQDPCTVHLRSLWNNVLSNCMAVFNSKPISDLKDFGTPSLDSHHRDRKRRSGGGKSRQLVSTAPNMFGNAAVAASSMGSSVIGNGVAPGNGSCNRSTEASGGGACVAGSCDMCDVMAHPAVTQHMKTAHPGCGSPSGGMGYNSVGIYCPGWAGNCGDGGTLTSCWFLLCETCRSRYKANDAKRRQSQNAMLSHCSGGIHSGKGSGRELLSPIDSSEKQKVVMQNAFFVLSLSSPWDNCDISRATSGTTGPNTKASSISREDSAGSSTSNCVTGNGGNPFSVASALEFASLGSLGGVAEEHAGIDRVDNQLIEQFAHDYLSQGVVAELLSTERARHSMPPIVTANDPSVASTPLGPRAFHRSVSISISDWRTNRPSPDSGPPSALLNAESRLAALTSDSSGTLPIVQFVTIFNADLDTVRSIMVEAVRRLTCRVYALQALRWLLHNVSQTTCLHDILWCFVNSLSAGGCTGATNAVSSSSASGAIAAGASASSVSAGAIVGVVHAVPGPQAAAAQHIGGSAGGPISQGVMPAPDIQGVSGGVASKHGGSIGPVASRGQDRDRDREKERRDNKDKEEEGVCLCDHPLENLSFAVGQQTALPLQTAFHNFLESISLLMAHLQTPSPLQQMAVRCWCFRFSPQDHLFLHSSQVFSNISKILSHAEEQASANQRSQDDLHGIKFQTMKDISASFEVTTSSRPAMINSLVDGSTETFWESSDEDRNKTKFIQIRAVAGDDAHYVAIHIDNTRDIQNRVGHVTFKLGDEPSLMKLRSEDVSTNFVGWIGVETTGRNGHGARIVRVELKGMDGSLRVRQLKVLYKATPILNGITTPEVIQHSNCEAETLKVFRLLTSQVFGKLISGGAASSSSTDGSNDLKEHMVGILFSRSNLTQLQRQVCSHIVATIKKETQRVRDEWELSLSSGSASQLAPQSDAYCFEMLSMVLALSGSSVGRAYLAQQAGLLRDLFSLLHTGSARVQRQVTSLLRRVLPEVSPQVLASILQVPGLPTEDYSIIGIVGDEEQPEPLDLHRPGILDVLLACIAKAITVQIKMKGPAGPGHMGPMASGQMDQGLKRQASPAVSLATAIHPKDNVGGRWWLRGCSTRKHAQVIIQLIRDMCAGQLTESWARVAKSAIAENIIHLTRLDKRFRTNSQECIKTPTLWLCLASLCVLDKEHVERLSSGQWNRKDSQQEKPLCDNHDDGETTAIILCSECGNLCCECDRYLHLNHRRTRHHSRQVFKEEEDAIKVDLHEGCGRTKLFWLIALADSNTLKAMVEFREQTFVGGNAAVGSCRFCKAPLTPGTNGVSGSLGACSNHECAQNARRACTKMHPCGHFCAGVLNEENCLHCLHGCQRKELRQDADDMCMICFSEALCCAPVIMLKCGHIFHRQCTEDVIDRRWPGPRITFNFALCPICKAPIEHPLLHELLQPVWELRDDVRRKALMRLEYEGLQVNKTLSQHERVSYAMERYAYYVCYKCKKAYFGGEVRCELEAGGAGGAGGDDGYDARELVCGACSDVSSAQMCPKHGTDFLEYKCRYCCSVAVFFCFGTTHFCNPCHDDFQRVTNVSKNQLPHCPAGPKLKQLEGDECPLHVKHPPTGEEYALGCGVCRNAHTF</sequence>
<evidence type="ECO:0000256" key="4">
    <source>
        <dbReference type="ARBA" id="ARBA00005415"/>
    </source>
</evidence>
<dbReference type="InterPro" id="IPR038648">
    <property type="entry name" value="PHR_sf"/>
</dbReference>
<reference evidence="17 18" key="1">
    <citation type="journal article" date="2017" name="Gigascience">
        <title>Draft genome of the honey bee ectoparasitic mite, Tropilaelaps mercedesae, is shaped by the parasitic life history.</title>
        <authorList>
            <person name="Dong X."/>
            <person name="Armstrong S.D."/>
            <person name="Xia D."/>
            <person name="Makepeace B.L."/>
            <person name="Darby A.C."/>
            <person name="Kadowaki T."/>
        </authorList>
    </citation>
    <scope>NUCLEOTIDE SEQUENCE [LARGE SCALE GENOMIC DNA]</scope>
    <source>
        <strain evidence="17">Wuxi-XJTLU</strain>
    </source>
</reference>
<dbReference type="InterPro" id="IPR012983">
    <property type="entry name" value="PHR"/>
</dbReference>
<dbReference type="GO" id="GO:0005886">
    <property type="term" value="C:plasma membrane"/>
    <property type="evidence" value="ECO:0007669"/>
    <property type="project" value="TreeGrafter"/>
</dbReference>
<feature type="region of interest" description="Disordered" evidence="14">
    <location>
        <begin position="976"/>
        <end position="1006"/>
    </location>
</feature>
<dbReference type="InterPro" id="IPR013083">
    <property type="entry name" value="Znf_RING/FYVE/PHD"/>
</dbReference>
<comment type="pathway">
    <text evidence="3">Protein modification; protein ubiquitination.</text>
</comment>
<evidence type="ECO:0000313" key="18">
    <source>
        <dbReference type="Proteomes" id="UP000192247"/>
    </source>
</evidence>
<feature type="region of interest" description="Disordered" evidence="14">
    <location>
        <begin position="1334"/>
        <end position="1361"/>
    </location>
</feature>
<keyword evidence="10" id="KW-0833">Ubl conjugation pathway</keyword>
<evidence type="ECO:0000256" key="1">
    <source>
        <dbReference type="ARBA" id="ARBA00000333"/>
    </source>
</evidence>
<dbReference type="EC" id="2.3.2.33" evidence="5"/>
<feature type="compositionally biased region" description="Acidic residues" evidence="14">
    <location>
        <begin position="1108"/>
        <end position="1117"/>
    </location>
</feature>
<evidence type="ECO:0000256" key="5">
    <source>
        <dbReference type="ARBA" id="ARBA00012249"/>
    </source>
</evidence>
<dbReference type="InterPro" id="IPR008979">
    <property type="entry name" value="Galactose-bd-like_sf"/>
</dbReference>
<feature type="compositionally biased region" description="Basic residues" evidence="14">
    <location>
        <begin position="986"/>
        <end position="997"/>
    </location>
</feature>
<dbReference type="PROSITE" id="PS50089">
    <property type="entry name" value="ZF_RING_2"/>
    <property type="match status" value="1"/>
</dbReference>
<comment type="caution">
    <text evidence="17">The sequence shown here is derived from an EMBL/GenBank/DDBJ whole genome shotgun (WGS) entry which is preliminary data.</text>
</comment>
<comment type="subcellular location">
    <subcellularLocation>
        <location evidence="2">Cell projection</location>
        <location evidence="2">Axon</location>
    </subcellularLocation>
</comment>
<evidence type="ECO:0000256" key="6">
    <source>
        <dbReference type="ARBA" id="ARBA00022679"/>
    </source>
</evidence>
<evidence type="ECO:0000256" key="9">
    <source>
        <dbReference type="ARBA" id="ARBA00022771"/>
    </source>
</evidence>
<feature type="domain" description="DOC" evidence="16">
    <location>
        <begin position="2088"/>
        <end position="2268"/>
    </location>
</feature>
<dbReference type="STRING" id="418985.A0A1V9XQ71"/>
<dbReference type="PANTHER" id="PTHR45943">
    <property type="entry name" value="E3 UBIQUITIN-PROTEIN LIGASE MYCBP2"/>
    <property type="match status" value="1"/>
</dbReference>
<evidence type="ECO:0000256" key="14">
    <source>
        <dbReference type="SAM" id="MobiDB-lite"/>
    </source>
</evidence>
<dbReference type="SMART" id="SM00184">
    <property type="entry name" value="RING"/>
    <property type="match status" value="1"/>
</dbReference>
<keyword evidence="8" id="KW-0677">Repeat</keyword>
<dbReference type="GO" id="GO:0005634">
    <property type="term" value="C:nucleus"/>
    <property type="evidence" value="ECO:0007669"/>
    <property type="project" value="TreeGrafter"/>
</dbReference>
<feature type="region of interest" description="Disordered" evidence="14">
    <location>
        <begin position="1175"/>
        <end position="1223"/>
    </location>
</feature>
<dbReference type="FunFam" id="3.30.40.10:FF:000078">
    <property type="entry name" value="E3 ubiquitin-protein ligase MYCBP2 isoform X1"/>
    <property type="match status" value="1"/>
</dbReference>
<evidence type="ECO:0000256" key="8">
    <source>
        <dbReference type="ARBA" id="ARBA00022737"/>
    </source>
</evidence>
<keyword evidence="6" id="KW-0808">Transferase</keyword>
<keyword evidence="9 13" id="KW-0863">Zinc-finger</keyword>
<dbReference type="Gene3D" id="2.60.120.260">
    <property type="entry name" value="Galactose-binding domain-like"/>
    <property type="match status" value="1"/>
</dbReference>
<dbReference type="Pfam" id="PF08005">
    <property type="entry name" value="PHR"/>
    <property type="match status" value="1"/>
</dbReference>
<feature type="compositionally biased region" description="Polar residues" evidence="14">
    <location>
        <begin position="29"/>
        <end position="38"/>
    </location>
</feature>
<dbReference type="Gene3D" id="2.60.120.820">
    <property type="entry name" value="PHR domain"/>
    <property type="match status" value="1"/>
</dbReference>